<comment type="caution">
    <text evidence="1">The sequence shown here is derived from an EMBL/GenBank/DDBJ whole genome shotgun (WGS) entry which is preliminary data.</text>
</comment>
<accession>A0ABS8EW62</accession>
<reference evidence="1 2" key="1">
    <citation type="submission" date="2021-10" db="EMBL/GenBank/DDBJ databases">
        <title>Anaerobic single-cell dispensing facilitates the cultivation of human gut bacteria.</title>
        <authorList>
            <person name="Afrizal A."/>
        </authorList>
    </citation>
    <scope>NUCLEOTIDE SEQUENCE [LARGE SCALE GENOMIC DNA]</scope>
    <source>
        <strain evidence="1 2">CLA-AA-H246</strain>
    </source>
</reference>
<keyword evidence="2" id="KW-1185">Reference proteome</keyword>
<dbReference type="Proteomes" id="UP001299235">
    <property type="component" value="Unassembled WGS sequence"/>
</dbReference>
<gene>
    <name evidence="1" type="ORF">LKD42_09285</name>
</gene>
<name>A0ABS8EW62_9FIRM</name>
<dbReference type="EMBL" id="JAJEQE010000030">
    <property type="protein sequence ID" value="MCC2149446.1"/>
    <property type="molecule type" value="Genomic_DNA"/>
</dbReference>
<sequence>MRLKRNRLREFKHFQVVQKKDAEGGTYTEYAPPSCFRAEMWTAGGKVQAEMYGSRLPLIRNLRIDGKYAEVAGKNGKPSYRFQEGMTVSVNDGISVNGGNDPDYKVVAIYPYTYLTLEVEKL</sequence>
<dbReference type="RefSeq" id="WP_248835530.1">
    <property type="nucleotide sequence ID" value="NZ_JAJEQE010000030.1"/>
</dbReference>
<evidence type="ECO:0000313" key="2">
    <source>
        <dbReference type="Proteomes" id="UP001299235"/>
    </source>
</evidence>
<protein>
    <submittedName>
        <fullName evidence="1">Uncharacterized protein</fullName>
    </submittedName>
</protein>
<proteinExistence type="predicted"/>
<evidence type="ECO:0000313" key="1">
    <source>
        <dbReference type="EMBL" id="MCC2149446.1"/>
    </source>
</evidence>
<organism evidence="1 2">
    <name type="scientific">Hominisplanchenecus faecis</name>
    <dbReference type="NCBI Taxonomy" id="2885351"/>
    <lineage>
        <taxon>Bacteria</taxon>
        <taxon>Bacillati</taxon>
        <taxon>Bacillota</taxon>
        <taxon>Clostridia</taxon>
        <taxon>Lachnospirales</taxon>
        <taxon>Lachnospiraceae</taxon>
        <taxon>Hominisplanchenecus</taxon>
    </lineage>
</organism>